<feature type="region of interest" description="Disordered" evidence="1">
    <location>
        <begin position="612"/>
        <end position="632"/>
    </location>
</feature>
<feature type="region of interest" description="Disordered" evidence="1">
    <location>
        <begin position="571"/>
        <end position="598"/>
    </location>
</feature>
<proteinExistence type="predicted"/>
<dbReference type="Proteomes" id="UP000717328">
    <property type="component" value="Unassembled WGS sequence"/>
</dbReference>
<dbReference type="AlphaFoldDB" id="A0A9P7FNI6"/>
<comment type="caution">
    <text evidence="2">The sequence shown here is derived from an EMBL/GenBank/DDBJ whole genome shotgun (WGS) entry which is preliminary data.</text>
</comment>
<reference evidence="2" key="1">
    <citation type="submission" date="2021-02" db="EMBL/GenBank/DDBJ databases">
        <authorList>
            <person name="Nieuwenhuis M."/>
            <person name="Van De Peppel L.J.J."/>
        </authorList>
    </citation>
    <scope>NUCLEOTIDE SEQUENCE</scope>
    <source>
        <strain evidence="2">D49</strain>
    </source>
</reference>
<evidence type="ECO:0000256" key="1">
    <source>
        <dbReference type="SAM" id="MobiDB-lite"/>
    </source>
</evidence>
<protein>
    <submittedName>
        <fullName evidence="2">Uncharacterized protein</fullName>
    </submittedName>
</protein>
<feature type="region of interest" description="Disordered" evidence="1">
    <location>
        <begin position="523"/>
        <end position="550"/>
    </location>
</feature>
<dbReference type="EMBL" id="JABCKI010006513">
    <property type="protein sequence ID" value="KAG5634265.1"/>
    <property type="molecule type" value="Genomic_DNA"/>
</dbReference>
<sequence length="647" mass="70909">MSQIPSVIPVSPDGKPVAIVIDLSKDTKFWEHNKAESGDRSMASHIRSVIQDCFAGGSGSIASNKEETAAVFKSERAINALQGTCVKAPIITFYNECMTTPCTHINENGTACKGKAVLRKFDNTTPDPSGKEYFIGCSGWRGLKGSRSHWFMTIPSHIDQETLIKIFYNRGVLMGNNIASISQGCAVIRMPKSGAKGTGNCSYAHQSEDGTIIQAKIVKHSCPSCLKIFSPLNRKDHRAVLIATKPHNHPAPPHHKPSQEAKDLYTEAAMAIGPSGLTMCKCDTALRLPSAPLTKVIFGGKSIALVEPALSNQRRRQELLKAVKKKAAPHGTDLPGMAMTRNPHRLHSTEKNQVLCIKCNKSLLTQYIHKIVTKGDIKIIFTALPGLATLIHHAKYTLQDNTYKRVSGEFNEWEVVIWDDKSNQRKAYEFDSRVKQELLDTEKNFVLLNPCNTVQHCTHKNRLHAESRNHKAIERKEGVDEIVKEKGITNIRSLSKVAKGKTAAILKLAPPVANNDMEGVYPVASSTHSLSPVQRQSTPCQSTNTSPPLPITNCHSPASASKLTPAYPITVADPIPSTSDTRPFPASGPSALGKRLRKAPATLSEAATLSDILMDTGEESPERLKKRSCRHNTKRIKQLKSFENLQA</sequence>
<reference evidence="2" key="2">
    <citation type="submission" date="2021-10" db="EMBL/GenBank/DDBJ databases">
        <title>Phylogenomics reveals ancestral predisposition of the termite-cultivated fungus Termitomyces towards a domesticated lifestyle.</title>
        <authorList>
            <person name="Auxier B."/>
            <person name="Grum-Grzhimaylo A."/>
            <person name="Cardenas M.E."/>
            <person name="Lodge J.D."/>
            <person name="Laessoe T."/>
            <person name="Pedersen O."/>
            <person name="Smith M.E."/>
            <person name="Kuyper T.W."/>
            <person name="Franco-Molano E.A."/>
            <person name="Baroni T.J."/>
            <person name="Aanen D.K."/>
        </authorList>
    </citation>
    <scope>NUCLEOTIDE SEQUENCE</scope>
    <source>
        <strain evidence="2">D49</strain>
    </source>
</reference>
<name>A0A9P7FNI6_9AGAR</name>
<organism evidence="2 3">
    <name type="scientific">Sphagnurus paluster</name>
    <dbReference type="NCBI Taxonomy" id="117069"/>
    <lineage>
        <taxon>Eukaryota</taxon>
        <taxon>Fungi</taxon>
        <taxon>Dikarya</taxon>
        <taxon>Basidiomycota</taxon>
        <taxon>Agaricomycotina</taxon>
        <taxon>Agaricomycetes</taxon>
        <taxon>Agaricomycetidae</taxon>
        <taxon>Agaricales</taxon>
        <taxon>Tricholomatineae</taxon>
        <taxon>Lyophyllaceae</taxon>
        <taxon>Sphagnurus</taxon>
    </lineage>
</organism>
<feature type="compositionally biased region" description="Polar residues" evidence="1">
    <location>
        <begin position="524"/>
        <end position="546"/>
    </location>
</feature>
<dbReference type="OrthoDB" id="3267196at2759"/>
<evidence type="ECO:0000313" key="3">
    <source>
        <dbReference type="Proteomes" id="UP000717328"/>
    </source>
</evidence>
<keyword evidence="3" id="KW-1185">Reference proteome</keyword>
<evidence type="ECO:0000313" key="2">
    <source>
        <dbReference type="EMBL" id="KAG5634265.1"/>
    </source>
</evidence>
<gene>
    <name evidence="2" type="ORF">H0H81_002602</name>
</gene>
<accession>A0A9P7FNI6</accession>